<evidence type="ECO:0000256" key="1">
    <source>
        <dbReference type="ARBA" id="ARBA00007274"/>
    </source>
</evidence>
<keyword evidence="6" id="KW-1185">Reference proteome</keyword>
<dbReference type="InterPro" id="IPR018357">
    <property type="entry name" value="Hexapep_transf_CS"/>
</dbReference>
<dbReference type="InterPro" id="IPR051159">
    <property type="entry name" value="Hexapeptide_acetyltransf"/>
</dbReference>
<dbReference type="EMBL" id="FPBF01000001">
    <property type="protein sequence ID" value="SFT45462.1"/>
    <property type="molecule type" value="Genomic_DNA"/>
</dbReference>
<comment type="similarity">
    <text evidence="1">Belongs to the transferase hexapeptide repeat family.</text>
</comment>
<dbReference type="STRING" id="305507.SAMN04489724_0825"/>
<name>A0A1I6Y519_9BACT</name>
<dbReference type="PANTHER" id="PTHR23416">
    <property type="entry name" value="SIALIC ACID SYNTHASE-RELATED"/>
    <property type="match status" value="1"/>
</dbReference>
<dbReference type="GO" id="GO:0005829">
    <property type="term" value="C:cytosol"/>
    <property type="evidence" value="ECO:0007669"/>
    <property type="project" value="TreeGrafter"/>
</dbReference>
<organism evidence="5 6">
    <name type="scientific">Algoriphagus locisalis</name>
    <dbReference type="NCBI Taxonomy" id="305507"/>
    <lineage>
        <taxon>Bacteria</taxon>
        <taxon>Pseudomonadati</taxon>
        <taxon>Bacteroidota</taxon>
        <taxon>Cytophagia</taxon>
        <taxon>Cytophagales</taxon>
        <taxon>Cyclobacteriaceae</taxon>
        <taxon>Algoriphagus</taxon>
    </lineage>
</organism>
<dbReference type="InterPro" id="IPR001451">
    <property type="entry name" value="Hexapep"/>
</dbReference>
<reference evidence="6" key="1">
    <citation type="submission" date="2016-10" db="EMBL/GenBank/DDBJ databases">
        <authorList>
            <person name="Varghese N."/>
            <person name="Submissions S."/>
        </authorList>
    </citation>
    <scope>NUCLEOTIDE SEQUENCE [LARGE SCALE GENOMIC DNA]</scope>
    <source>
        <strain evidence="6">DSM 23445</strain>
    </source>
</reference>
<dbReference type="PROSITE" id="PS00101">
    <property type="entry name" value="HEXAPEP_TRANSFERASES"/>
    <property type="match status" value="1"/>
</dbReference>
<dbReference type="GO" id="GO:0008374">
    <property type="term" value="F:O-acyltransferase activity"/>
    <property type="evidence" value="ECO:0007669"/>
    <property type="project" value="TreeGrafter"/>
</dbReference>
<accession>A0A1I6Y519</accession>
<evidence type="ECO:0008006" key="7">
    <source>
        <dbReference type="Google" id="ProtNLM"/>
    </source>
</evidence>
<evidence type="ECO:0000256" key="3">
    <source>
        <dbReference type="ARBA" id="ARBA00022737"/>
    </source>
</evidence>
<evidence type="ECO:0000256" key="4">
    <source>
        <dbReference type="ARBA" id="ARBA00023315"/>
    </source>
</evidence>
<dbReference type="RefSeq" id="WP_091691420.1">
    <property type="nucleotide sequence ID" value="NZ_FPBF01000001.1"/>
</dbReference>
<evidence type="ECO:0000313" key="6">
    <source>
        <dbReference type="Proteomes" id="UP000199673"/>
    </source>
</evidence>
<keyword evidence="3" id="KW-0677">Repeat</keyword>
<protein>
    <recommendedName>
        <fullName evidence="7">Acyltransferase</fullName>
    </recommendedName>
</protein>
<dbReference type="Gene3D" id="2.160.10.10">
    <property type="entry name" value="Hexapeptide repeat proteins"/>
    <property type="match status" value="1"/>
</dbReference>
<keyword evidence="2" id="KW-0808">Transferase</keyword>
<dbReference type="InterPro" id="IPR011004">
    <property type="entry name" value="Trimer_LpxA-like_sf"/>
</dbReference>
<dbReference type="AlphaFoldDB" id="A0A1I6Y519"/>
<dbReference type="Proteomes" id="UP000199673">
    <property type="component" value="Unassembled WGS sequence"/>
</dbReference>
<keyword evidence="4" id="KW-0012">Acyltransferase</keyword>
<evidence type="ECO:0000313" key="5">
    <source>
        <dbReference type="EMBL" id="SFT45462.1"/>
    </source>
</evidence>
<proteinExistence type="inferred from homology"/>
<dbReference type="OrthoDB" id="9812571at2"/>
<sequence length="180" mass="20056">MFKKIYLYILRRRQKVHLLKLTRPNFIDPTARFNFHKNISLQDFVRIGPFCHLDGEGGIDIKKGSILGPKVVILSSSHDYSNSELLPYGFDDIKRRVIIGSGCWIGWGAMIVPGVTIGEGSIVAMGSVVTKDVPPGVLVGGNPAKILKTIRTKESIQLQIAANKFYLLDLNGRNRRPKNI</sequence>
<gene>
    <name evidence="5" type="ORF">SAMN04489724_0825</name>
</gene>
<dbReference type="Pfam" id="PF14602">
    <property type="entry name" value="Hexapep_2"/>
    <property type="match status" value="1"/>
</dbReference>
<dbReference type="CDD" id="cd04647">
    <property type="entry name" value="LbH_MAT_like"/>
    <property type="match status" value="1"/>
</dbReference>
<dbReference type="SUPFAM" id="SSF51161">
    <property type="entry name" value="Trimeric LpxA-like enzymes"/>
    <property type="match status" value="1"/>
</dbReference>
<evidence type="ECO:0000256" key="2">
    <source>
        <dbReference type="ARBA" id="ARBA00022679"/>
    </source>
</evidence>
<dbReference type="PANTHER" id="PTHR23416:SF23">
    <property type="entry name" value="ACETYLTRANSFERASE C18B11.09C-RELATED"/>
    <property type="match status" value="1"/>
</dbReference>